<dbReference type="GO" id="GO:0003700">
    <property type="term" value="F:DNA-binding transcription factor activity"/>
    <property type="evidence" value="ECO:0007669"/>
    <property type="project" value="InterPro"/>
</dbReference>
<dbReference type="Gene3D" id="1.10.10.60">
    <property type="entry name" value="Homeodomain-like"/>
    <property type="match status" value="1"/>
</dbReference>
<evidence type="ECO:0000259" key="4">
    <source>
        <dbReference type="PROSITE" id="PS01124"/>
    </source>
</evidence>
<feature type="domain" description="HTH araC/xylS-type" evidence="4">
    <location>
        <begin position="236"/>
        <end position="334"/>
    </location>
</feature>
<name>A0A1V9G5G5_9BACT</name>
<dbReference type="Proteomes" id="UP000192796">
    <property type="component" value="Unassembled WGS sequence"/>
</dbReference>
<organism evidence="5 6">
    <name type="scientific">Niastella vici</name>
    <dbReference type="NCBI Taxonomy" id="1703345"/>
    <lineage>
        <taxon>Bacteria</taxon>
        <taxon>Pseudomonadati</taxon>
        <taxon>Bacteroidota</taxon>
        <taxon>Chitinophagia</taxon>
        <taxon>Chitinophagales</taxon>
        <taxon>Chitinophagaceae</taxon>
        <taxon>Niastella</taxon>
    </lineage>
</organism>
<proteinExistence type="predicted"/>
<dbReference type="Pfam" id="PF12625">
    <property type="entry name" value="Arabinose_bd"/>
    <property type="match status" value="1"/>
</dbReference>
<evidence type="ECO:0000256" key="1">
    <source>
        <dbReference type="ARBA" id="ARBA00023015"/>
    </source>
</evidence>
<evidence type="ECO:0000313" key="5">
    <source>
        <dbReference type="EMBL" id="OQP65889.1"/>
    </source>
</evidence>
<evidence type="ECO:0000256" key="3">
    <source>
        <dbReference type="ARBA" id="ARBA00023163"/>
    </source>
</evidence>
<dbReference type="PANTHER" id="PTHR47894">
    <property type="entry name" value="HTH-TYPE TRANSCRIPTIONAL REGULATOR GADX"/>
    <property type="match status" value="1"/>
</dbReference>
<dbReference type="AlphaFoldDB" id="A0A1V9G5G5"/>
<dbReference type="RefSeq" id="WP_081145734.1">
    <property type="nucleotide sequence ID" value="NZ_LVYD01000013.1"/>
</dbReference>
<evidence type="ECO:0000256" key="2">
    <source>
        <dbReference type="ARBA" id="ARBA00023125"/>
    </source>
</evidence>
<dbReference type="STRING" id="1703345.A3860_14955"/>
<protein>
    <submittedName>
        <fullName evidence="5">AraC family transcriptional regulator</fullName>
    </submittedName>
</protein>
<dbReference type="OrthoDB" id="5582699at2"/>
<dbReference type="SUPFAM" id="SSF46689">
    <property type="entry name" value="Homeodomain-like"/>
    <property type="match status" value="1"/>
</dbReference>
<keyword evidence="6" id="KW-1185">Reference proteome</keyword>
<keyword evidence="1" id="KW-0805">Transcription regulation</keyword>
<keyword evidence="3" id="KW-0804">Transcription</keyword>
<gene>
    <name evidence="5" type="ORF">A3860_14955</name>
</gene>
<comment type="caution">
    <text evidence="5">The sequence shown here is derived from an EMBL/GenBank/DDBJ whole genome shotgun (WGS) entry which is preliminary data.</text>
</comment>
<dbReference type="PANTHER" id="PTHR47894:SF1">
    <property type="entry name" value="HTH-TYPE TRANSCRIPTIONAL REGULATOR VQSM"/>
    <property type="match status" value="1"/>
</dbReference>
<evidence type="ECO:0000313" key="6">
    <source>
        <dbReference type="Proteomes" id="UP000192796"/>
    </source>
</evidence>
<dbReference type="InterPro" id="IPR009057">
    <property type="entry name" value="Homeodomain-like_sf"/>
</dbReference>
<dbReference type="GO" id="GO:0000976">
    <property type="term" value="F:transcription cis-regulatory region binding"/>
    <property type="evidence" value="ECO:0007669"/>
    <property type="project" value="TreeGrafter"/>
</dbReference>
<keyword evidence="2" id="KW-0238">DNA-binding</keyword>
<dbReference type="InterPro" id="IPR018060">
    <property type="entry name" value="HTH_AraC"/>
</dbReference>
<dbReference type="InterPro" id="IPR032687">
    <property type="entry name" value="AraC-type_N"/>
</dbReference>
<accession>A0A1V9G5G5</accession>
<dbReference type="GO" id="GO:0005829">
    <property type="term" value="C:cytosol"/>
    <property type="evidence" value="ECO:0007669"/>
    <property type="project" value="TreeGrafter"/>
</dbReference>
<dbReference type="EMBL" id="LVYD01000013">
    <property type="protein sequence ID" value="OQP65889.1"/>
    <property type="molecule type" value="Genomic_DNA"/>
</dbReference>
<dbReference type="SMART" id="SM00342">
    <property type="entry name" value="HTH_ARAC"/>
    <property type="match status" value="1"/>
</dbReference>
<dbReference type="PROSITE" id="PS01124">
    <property type="entry name" value="HTH_ARAC_FAMILY_2"/>
    <property type="match status" value="1"/>
</dbReference>
<sequence length="337" mass="38482">MNNHRKLFVQNLLAYAVQRDVSAQLLCSLSGIDMELLQKSGEFEPTPKQMNDLWVNACHVSNDQLFGLHFGESLQLTALGVVGDIIKSSSTIGEAVTLSTKLTHLLTDLFHIDLARTNETFTMHFIPHASEKEKPSFSFLQTIDFFMVFVIHEMNGLLLTKLKPVSVCFPHTVSDINEYERVLRCRPVKKPGEYSITFSNRLWDEPVITHNYELQTLLLKKINDELPSANRESYRSKVYNYLLTNSYLGLVSLEEIAANFNVSARWMQRKLKEEGVSYQQVADDIRKSLALYYLNAGNYPVKEISYLLGYNEISAFSRAFKRWTGTTPVGYQKGNKS</sequence>
<reference evidence="5 6" key="1">
    <citation type="submission" date="2016-03" db="EMBL/GenBank/DDBJ databases">
        <title>Niastella vici sp. nov., isolated from farmland soil.</title>
        <authorList>
            <person name="Chen L."/>
            <person name="Wang D."/>
            <person name="Yang S."/>
            <person name="Wang G."/>
        </authorList>
    </citation>
    <scope>NUCLEOTIDE SEQUENCE [LARGE SCALE GENOMIC DNA]</scope>
    <source>
        <strain evidence="5 6">DJ57</strain>
    </source>
</reference>
<dbReference type="Pfam" id="PF12833">
    <property type="entry name" value="HTH_18"/>
    <property type="match status" value="1"/>
</dbReference>